<feature type="transmembrane region" description="Helical" evidence="1">
    <location>
        <begin position="120"/>
        <end position="148"/>
    </location>
</feature>
<gene>
    <name evidence="4" type="ORF">EMK97_11255</name>
</gene>
<dbReference type="OrthoDB" id="4397445at2"/>
<organism evidence="4 5">
    <name type="scientific">Litorilituus sediminis</name>
    <dbReference type="NCBI Taxonomy" id="718192"/>
    <lineage>
        <taxon>Bacteria</taxon>
        <taxon>Pseudomonadati</taxon>
        <taxon>Pseudomonadota</taxon>
        <taxon>Gammaproteobacteria</taxon>
        <taxon>Alteromonadales</taxon>
        <taxon>Colwelliaceae</taxon>
        <taxon>Litorilituus</taxon>
    </lineage>
</organism>
<dbReference type="Pfam" id="PF15420">
    <property type="entry name" value="Abhydrolase_9_N"/>
    <property type="match status" value="1"/>
</dbReference>
<dbReference type="KEGG" id="lsd:EMK97_11255"/>
<feature type="transmembrane region" description="Helical" evidence="1">
    <location>
        <begin position="160"/>
        <end position="177"/>
    </location>
</feature>
<keyword evidence="1" id="KW-1133">Transmembrane helix</keyword>
<feature type="domain" description="Alpha/beta-hydrolase N-terminal" evidence="3">
    <location>
        <begin position="30"/>
        <end position="237"/>
    </location>
</feature>
<evidence type="ECO:0000256" key="1">
    <source>
        <dbReference type="SAM" id="Phobius"/>
    </source>
</evidence>
<accession>A0A4V0ZG68</accession>
<sequence length="549" mass="61597">MSYKNRLVNYYTSMSYLGIVLAVVFFSVSLSPSLLPRPLLLQGVLSGLLLALGYSLGAAVKWLWNYLHLPLLSNKVQTPLKLLVTLLSAVLFVYSIYYSTQWHNDLRQLMALPATGYMPHLYMTLLSLSLALLLLLLAKAIIGLFIRVKSKLKTAIPQRVANVLSFALVALIVFLFTNKVIVSKVVSVIDDTYALLDENIGSDLLAPMRSSATGSENSLISWSTLGKAGQEFINFAPTKQAIEKFHQAQSKQPLRVYVGLRAKDTVEQRAELALQELIRVNAFKRSKLVIATPTGTGWLDPFAMDTLEYIHQGDTAIVAMQYSYLPSWLTLLVDPSSARQSAAALYNKVHGYWAKLDKDKRPDLYLFGLSLGAYGAETSINLTTVINNPIQGGLFVGAPFTSMFLPLLTKNRNPNSPPWLPQVQDGSMVRFTAQENALNNRDWQWGPMRFVYVQYASDPIVFFSTDMYRKEPDWMKQPRGHDVSPAFQWLPLISFFQVLFDLPMADKVPRGNGHHYSASSYIDGWLAVTAPKSWRNEQNKQLSSHMINQ</sequence>
<evidence type="ECO:0000313" key="4">
    <source>
        <dbReference type="EMBL" id="QBG36250.1"/>
    </source>
</evidence>
<dbReference type="Pfam" id="PF10081">
    <property type="entry name" value="Abhydrolase_9"/>
    <property type="match status" value="1"/>
</dbReference>
<dbReference type="EMBL" id="CP034759">
    <property type="protein sequence ID" value="QBG36250.1"/>
    <property type="molecule type" value="Genomic_DNA"/>
</dbReference>
<feature type="domain" description="Alpha/beta-hydrolase catalytic" evidence="2">
    <location>
        <begin position="254"/>
        <end position="542"/>
    </location>
</feature>
<keyword evidence="5" id="KW-1185">Reference proteome</keyword>
<evidence type="ECO:0008006" key="6">
    <source>
        <dbReference type="Google" id="ProtNLM"/>
    </source>
</evidence>
<feature type="transmembrane region" description="Helical" evidence="1">
    <location>
        <begin position="40"/>
        <end position="60"/>
    </location>
</feature>
<evidence type="ECO:0000259" key="3">
    <source>
        <dbReference type="Pfam" id="PF15420"/>
    </source>
</evidence>
<keyword evidence="1" id="KW-0472">Membrane</keyword>
<reference evidence="4 5" key="1">
    <citation type="submission" date="2018-12" db="EMBL/GenBank/DDBJ databases">
        <title>Complete genome of Litorilituus sediminis.</title>
        <authorList>
            <person name="Liu A."/>
            <person name="Rong J."/>
        </authorList>
    </citation>
    <scope>NUCLEOTIDE SEQUENCE [LARGE SCALE GENOMIC DNA]</scope>
    <source>
        <strain evidence="4 5">JCM 17549</strain>
    </source>
</reference>
<dbReference type="AlphaFoldDB" id="A0A4V0ZG68"/>
<feature type="transmembrane region" description="Helical" evidence="1">
    <location>
        <begin position="7"/>
        <end position="28"/>
    </location>
</feature>
<dbReference type="InterPro" id="IPR012037">
    <property type="entry name" value="Alpha/beta-hydrolase_fam"/>
</dbReference>
<dbReference type="InterPro" id="IPR027788">
    <property type="entry name" value="Alpha/beta-hydrolase_N_dom"/>
</dbReference>
<protein>
    <recommendedName>
        <fullName evidence="6">Alpha/beta-hydrolase catalytic domain-containing protein</fullName>
    </recommendedName>
</protein>
<dbReference type="RefSeq" id="WP_130602224.1">
    <property type="nucleotide sequence ID" value="NZ_CP034759.1"/>
</dbReference>
<proteinExistence type="predicted"/>
<feature type="transmembrane region" description="Helical" evidence="1">
    <location>
        <begin position="80"/>
        <end position="100"/>
    </location>
</feature>
<evidence type="ECO:0000313" key="5">
    <source>
        <dbReference type="Proteomes" id="UP000290244"/>
    </source>
</evidence>
<keyword evidence="1" id="KW-0812">Transmembrane</keyword>
<dbReference type="Proteomes" id="UP000290244">
    <property type="component" value="Chromosome"/>
</dbReference>
<dbReference type="PIRSF" id="PIRSF007542">
    <property type="entry name" value="UCP007542"/>
    <property type="match status" value="1"/>
</dbReference>
<dbReference type="InterPro" id="IPR027787">
    <property type="entry name" value="Alpha/beta-hydrolase_catalytic"/>
</dbReference>
<evidence type="ECO:0000259" key="2">
    <source>
        <dbReference type="Pfam" id="PF10081"/>
    </source>
</evidence>
<name>A0A4V0ZG68_9GAMM</name>